<evidence type="ECO:0000256" key="5">
    <source>
        <dbReference type="ARBA" id="ARBA00022679"/>
    </source>
</evidence>
<comment type="pathway">
    <text evidence="1 9">Glycan biosynthesis; glycogen biosynthesis.</text>
</comment>
<evidence type="ECO:0000256" key="3">
    <source>
        <dbReference type="ARBA" id="ARBA00012558"/>
    </source>
</evidence>
<evidence type="ECO:0000313" key="13">
    <source>
        <dbReference type="Proteomes" id="UP000267096"/>
    </source>
</evidence>
<feature type="signal peptide" evidence="11">
    <location>
        <begin position="1"/>
        <end position="23"/>
    </location>
</feature>
<comment type="catalytic activity">
    <reaction evidence="7">
        <text>[(1-&gt;4)-alpha-D-glucosyl](n) + UDP-alpha-D-glucose = [(1-&gt;4)-alpha-D-glucosyl](n+1) + UDP + H(+)</text>
        <dbReference type="Rhea" id="RHEA:18549"/>
        <dbReference type="Rhea" id="RHEA-COMP:9584"/>
        <dbReference type="Rhea" id="RHEA-COMP:9587"/>
        <dbReference type="ChEBI" id="CHEBI:15378"/>
        <dbReference type="ChEBI" id="CHEBI:15444"/>
        <dbReference type="ChEBI" id="CHEBI:58223"/>
        <dbReference type="ChEBI" id="CHEBI:58885"/>
        <dbReference type="EC" id="2.4.1.11"/>
    </reaction>
    <physiologicalReaction direction="left-to-right" evidence="7">
        <dbReference type="Rhea" id="RHEA:18550"/>
    </physiologicalReaction>
</comment>
<keyword evidence="6 9" id="KW-0320">Glycogen biosynthesis</keyword>
<evidence type="ECO:0000256" key="9">
    <source>
        <dbReference type="RuleBase" id="RU363104"/>
    </source>
</evidence>
<dbReference type="EC" id="2.4.1.11" evidence="3 9"/>
<dbReference type="FunFam" id="3.40.50.2000:FF:000014">
    <property type="entry name" value="Glycogen [starch] synthase"/>
    <property type="match status" value="1"/>
</dbReference>
<reference evidence="14" key="1">
    <citation type="submission" date="2017-02" db="UniProtKB">
        <authorList>
            <consortium name="WormBaseParasite"/>
        </authorList>
    </citation>
    <scope>IDENTIFICATION</scope>
</reference>
<gene>
    <name evidence="12" type="ORF">ASIM_LOCUS10428</name>
</gene>
<dbReference type="PANTHER" id="PTHR10176">
    <property type="entry name" value="GLYCOGEN SYNTHASE"/>
    <property type="match status" value="1"/>
</dbReference>
<keyword evidence="13" id="KW-1185">Reference proteome</keyword>
<keyword evidence="4 9" id="KW-0328">Glycosyltransferase</keyword>
<feature type="compositionally biased region" description="Low complexity" evidence="10">
    <location>
        <begin position="303"/>
        <end position="319"/>
    </location>
</feature>
<dbReference type="GO" id="GO:0004373">
    <property type="term" value="F:alpha-1,4-glucan glucosyltransferase (UDP-glucose donor) activity"/>
    <property type="evidence" value="ECO:0007669"/>
    <property type="project" value="UniProtKB-EC"/>
</dbReference>
<reference evidence="12 13" key="2">
    <citation type="submission" date="2018-11" db="EMBL/GenBank/DDBJ databases">
        <authorList>
            <consortium name="Pathogen Informatics"/>
        </authorList>
    </citation>
    <scope>NUCLEOTIDE SEQUENCE [LARGE SCALE GENOMIC DNA]</scope>
</reference>
<dbReference type="UniPathway" id="UPA00164"/>
<proteinExistence type="inferred from homology"/>
<evidence type="ECO:0000313" key="12">
    <source>
        <dbReference type="EMBL" id="VDK42964.1"/>
    </source>
</evidence>
<keyword evidence="5 9" id="KW-0808">Transferase</keyword>
<sequence>MYYFCFCLTVFVRLKILILQTSSDPRCKDVTVVAFIIYPAAANSFNVESLKGQAVCKQLRDTIAKIKENVASRMFEACQRGQLPEMKDLLSPAESIQLKRCILSAKRDCLPPICTHNMLDDAGDPVLNAFRRTQLINQHSDRVKVIFHPEFLSSVSPLMNLDYEDFVRGCHIGVFPSYYEPWGYTPAECTVMGVPSVTTNLSGFGCFIQEHVQGPETYGVFVIDRRFKGANESIDELAKVLYDFTLLTRRQRIIMRNRTERLSELLDWKNLGSFYREARRMALQKTHPDLVQVIQETARRMPRPISAPSTPSTSRPTSPHGSDHDDDDDDSDTEEQEEFEAKAWHEL</sequence>
<evidence type="ECO:0000256" key="2">
    <source>
        <dbReference type="ARBA" id="ARBA00010686"/>
    </source>
</evidence>
<comment type="function">
    <text evidence="9">Transfers the glycosyl residue from UDP-Glc to the non-reducing end of alpha-1,4-glucan.</text>
</comment>
<dbReference type="Proteomes" id="UP000267096">
    <property type="component" value="Unassembled WGS sequence"/>
</dbReference>
<evidence type="ECO:0000256" key="6">
    <source>
        <dbReference type="ARBA" id="ARBA00023056"/>
    </source>
</evidence>
<dbReference type="GO" id="GO:0005978">
    <property type="term" value="P:glycogen biosynthetic process"/>
    <property type="evidence" value="ECO:0007669"/>
    <property type="project" value="UniProtKB-UniPathway"/>
</dbReference>
<dbReference type="Gene3D" id="6.10.260.10">
    <property type="match status" value="1"/>
</dbReference>
<name>A0A0M3JSC7_ANISI</name>
<evidence type="ECO:0000256" key="11">
    <source>
        <dbReference type="SAM" id="SignalP"/>
    </source>
</evidence>
<evidence type="ECO:0000256" key="4">
    <source>
        <dbReference type="ARBA" id="ARBA00022676"/>
    </source>
</evidence>
<dbReference type="EMBL" id="UYRR01030998">
    <property type="protein sequence ID" value="VDK42964.1"/>
    <property type="molecule type" value="Genomic_DNA"/>
</dbReference>
<evidence type="ECO:0000313" key="14">
    <source>
        <dbReference type="WBParaSite" id="ASIM_0001087001-mRNA-1"/>
    </source>
</evidence>
<dbReference type="PANTHER" id="PTHR10176:SF3">
    <property type="entry name" value="GLYCOGEN [STARCH] SYNTHASE"/>
    <property type="match status" value="1"/>
</dbReference>
<feature type="region of interest" description="Disordered" evidence="10">
    <location>
        <begin position="299"/>
        <end position="347"/>
    </location>
</feature>
<evidence type="ECO:0000256" key="1">
    <source>
        <dbReference type="ARBA" id="ARBA00004964"/>
    </source>
</evidence>
<evidence type="ECO:0000256" key="8">
    <source>
        <dbReference type="ARBA" id="ARBA00073454"/>
    </source>
</evidence>
<dbReference type="Gene3D" id="3.40.50.2000">
    <property type="entry name" value="Glycogen Phosphorylase B"/>
    <property type="match status" value="1"/>
</dbReference>
<feature type="compositionally biased region" description="Acidic residues" evidence="10">
    <location>
        <begin position="324"/>
        <end position="338"/>
    </location>
</feature>
<keyword evidence="11" id="KW-0732">Signal</keyword>
<dbReference type="InterPro" id="IPR008631">
    <property type="entry name" value="Glycogen_synth"/>
</dbReference>
<dbReference type="OrthoDB" id="6335297at2759"/>
<protein>
    <recommendedName>
        <fullName evidence="8 9">Glycogen [starch] synthase</fullName>
        <ecNumber evidence="3 9">2.4.1.11</ecNumber>
    </recommendedName>
</protein>
<dbReference type="SUPFAM" id="SSF53756">
    <property type="entry name" value="UDP-Glycosyltransferase/glycogen phosphorylase"/>
    <property type="match status" value="1"/>
</dbReference>
<comment type="similarity">
    <text evidence="2 9">Belongs to the glycosyltransferase 3 family.</text>
</comment>
<evidence type="ECO:0000256" key="10">
    <source>
        <dbReference type="SAM" id="MobiDB-lite"/>
    </source>
</evidence>
<accession>A0A0M3JSC7</accession>
<evidence type="ECO:0000256" key="7">
    <source>
        <dbReference type="ARBA" id="ARBA00047345"/>
    </source>
</evidence>
<dbReference type="GO" id="GO:0005737">
    <property type="term" value="C:cytoplasm"/>
    <property type="evidence" value="ECO:0007669"/>
    <property type="project" value="TreeGrafter"/>
</dbReference>
<organism evidence="14">
    <name type="scientific">Anisakis simplex</name>
    <name type="common">Herring worm</name>
    <dbReference type="NCBI Taxonomy" id="6269"/>
    <lineage>
        <taxon>Eukaryota</taxon>
        <taxon>Metazoa</taxon>
        <taxon>Ecdysozoa</taxon>
        <taxon>Nematoda</taxon>
        <taxon>Chromadorea</taxon>
        <taxon>Rhabditida</taxon>
        <taxon>Spirurina</taxon>
        <taxon>Ascaridomorpha</taxon>
        <taxon>Ascaridoidea</taxon>
        <taxon>Anisakidae</taxon>
        <taxon>Anisakis</taxon>
        <taxon>Anisakis simplex complex</taxon>
    </lineage>
</organism>
<feature type="chain" id="PRO_5043120971" description="Glycogen [starch] synthase" evidence="11">
    <location>
        <begin position="24"/>
        <end position="347"/>
    </location>
</feature>
<dbReference type="AlphaFoldDB" id="A0A0M3JSC7"/>
<dbReference type="Pfam" id="PF05693">
    <property type="entry name" value="Glycogen_syn"/>
    <property type="match status" value="1"/>
</dbReference>
<dbReference type="WBParaSite" id="ASIM_0001087001-mRNA-1">
    <property type="protein sequence ID" value="ASIM_0001087001-mRNA-1"/>
    <property type="gene ID" value="ASIM_0001087001"/>
</dbReference>